<proteinExistence type="predicted"/>
<name>A0ABP7UX12_9ACTN</name>
<accession>A0ABP7UX12</accession>
<dbReference type="RefSeq" id="WP_344939370.1">
    <property type="nucleotide sequence ID" value="NZ_BAAAZG010000001.1"/>
</dbReference>
<dbReference type="EMBL" id="BAAAZG010000001">
    <property type="protein sequence ID" value="GAA4054696.1"/>
    <property type="molecule type" value="Genomic_DNA"/>
</dbReference>
<reference evidence="2" key="1">
    <citation type="journal article" date="2019" name="Int. J. Syst. Evol. Microbiol.">
        <title>The Global Catalogue of Microorganisms (GCM) 10K type strain sequencing project: providing services to taxonomists for standard genome sequencing and annotation.</title>
        <authorList>
            <consortium name="The Broad Institute Genomics Platform"/>
            <consortium name="The Broad Institute Genome Sequencing Center for Infectious Disease"/>
            <person name="Wu L."/>
            <person name="Ma J."/>
        </authorList>
    </citation>
    <scope>NUCLEOTIDE SEQUENCE [LARGE SCALE GENOMIC DNA]</scope>
    <source>
        <strain evidence="2">JCM 16702</strain>
    </source>
</reference>
<comment type="caution">
    <text evidence="1">The sequence shown here is derived from an EMBL/GenBank/DDBJ whole genome shotgun (WGS) entry which is preliminary data.</text>
</comment>
<organism evidence="1 2">
    <name type="scientific">Actinomadura miaoliensis</name>
    <dbReference type="NCBI Taxonomy" id="430685"/>
    <lineage>
        <taxon>Bacteria</taxon>
        <taxon>Bacillati</taxon>
        <taxon>Actinomycetota</taxon>
        <taxon>Actinomycetes</taxon>
        <taxon>Streptosporangiales</taxon>
        <taxon>Thermomonosporaceae</taxon>
        <taxon>Actinomadura</taxon>
    </lineage>
</organism>
<sequence length="357" mass="40214">MTDVSHSNPHELDGELGDDWEDEDREWIVPFDRLDDDALRALVRRLIEVDWGAWRRDDLDRVCAQLGWAWYSDQPDYEPPSWSEFPYVHRFVDAGQPLGLVTVYAAKVDPDQFHELEVTVASDGELFEEVQAWREICPLVEEILGPVTMWGGPGPWALWRRATTTLVVHLAGDQTRLEVWRGDRADHTTAQDPWRAAASADLPPAEPTGPVTWDTFQEELARALEKLTEDAPCFPARFILHLQSGRDPRRLVQAWNEGADLRIEATGLFNDPTLADTDRLAALGWHSNSGMWQRRFPGAMDSAEEDAATAAHMLVSALQMLQVGPAELTYDGTLTHREGQLHLDLPRLGIARGDAQT</sequence>
<evidence type="ECO:0000313" key="2">
    <source>
        <dbReference type="Proteomes" id="UP001500683"/>
    </source>
</evidence>
<protein>
    <recommendedName>
        <fullName evidence="3">PE-PGRS family protein</fullName>
    </recommendedName>
</protein>
<dbReference type="Proteomes" id="UP001500683">
    <property type="component" value="Unassembled WGS sequence"/>
</dbReference>
<keyword evidence="2" id="KW-1185">Reference proteome</keyword>
<gene>
    <name evidence="1" type="ORF">GCM10022214_02060</name>
</gene>
<evidence type="ECO:0000313" key="1">
    <source>
        <dbReference type="EMBL" id="GAA4054696.1"/>
    </source>
</evidence>
<evidence type="ECO:0008006" key="3">
    <source>
        <dbReference type="Google" id="ProtNLM"/>
    </source>
</evidence>